<dbReference type="EMBL" id="JAWDGP010003058">
    <property type="protein sequence ID" value="KAK3777840.1"/>
    <property type="molecule type" value="Genomic_DNA"/>
</dbReference>
<evidence type="ECO:0000256" key="6">
    <source>
        <dbReference type="ARBA" id="ARBA00022723"/>
    </source>
</evidence>
<dbReference type="InterPro" id="IPR001365">
    <property type="entry name" value="A_deaminase_dom"/>
</dbReference>
<evidence type="ECO:0000256" key="7">
    <source>
        <dbReference type="ARBA" id="ARBA00022729"/>
    </source>
</evidence>
<name>A0AAE1DPU7_9GAST</name>
<dbReference type="Gene3D" id="3.20.20.140">
    <property type="entry name" value="Metal-dependent hydrolases"/>
    <property type="match status" value="1"/>
</dbReference>
<proteinExistence type="inferred from homology"/>
<dbReference type="PANTHER" id="PTHR11409:SF39">
    <property type="entry name" value="ADENOSINE DEAMINASE 2"/>
    <property type="match status" value="1"/>
</dbReference>
<evidence type="ECO:0000313" key="13">
    <source>
        <dbReference type="EMBL" id="KAK3777840.1"/>
    </source>
</evidence>
<protein>
    <recommendedName>
        <fullName evidence="4">adenosine deaminase</fullName>
        <ecNumber evidence="4">3.5.4.4</ecNumber>
    </recommendedName>
</protein>
<feature type="domain" description="Adenosine deaminase" evidence="11">
    <location>
        <begin position="251"/>
        <end position="542"/>
    </location>
</feature>
<keyword evidence="7" id="KW-0732">Signal</keyword>
<dbReference type="GO" id="GO:0006154">
    <property type="term" value="P:adenosine catabolic process"/>
    <property type="evidence" value="ECO:0007669"/>
    <property type="project" value="InterPro"/>
</dbReference>
<evidence type="ECO:0000256" key="1">
    <source>
        <dbReference type="ARBA" id="ARBA00001947"/>
    </source>
</evidence>
<evidence type="ECO:0000313" key="14">
    <source>
        <dbReference type="Proteomes" id="UP001283361"/>
    </source>
</evidence>
<dbReference type="GO" id="GO:0046872">
    <property type="term" value="F:metal ion binding"/>
    <property type="evidence" value="ECO:0007669"/>
    <property type="project" value="UniProtKB-KW"/>
</dbReference>
<comment type="catalytic activity">
    <reaction evidence="9">
        <text>adenosine + H2O + H(+) = inosine + NH4(+)</text>
        <dbReference type="Rhea" id="RHEA:24408"/>
        <dbReference type="ChEBI" id="CHEBI:15377"/>
        <dbReference type="ChEBI" id="CHEBI:15378"/>
        <dbReference type="ChEBI" id="CHEBI:16335"/>
        <dbReference type="ChEBI" id="CHEBI:17596"/>
        <dbReference type="ChEBI" id="CHEBI:28938"/>
        <dbReference type="EC" id="3.5.4.4"/>
    </reaction>
</comment>
<evidence type="ECO:0000256" key="4">
    <source>
        <dbReference type="ARBA" id="ARBA00012784"/>
    </source>
</evidence>
<evidence type="ECO:0000256" key="8">
    <source>
        <dbReference type="ARBA" id="ARBA00022801"/>
    </source>
</evidence>
<organism evidence="13 14">
    <name type="scientific">Elysia crispata</name>
    <name type="common">lettuce slug</name>
    <dbReference type="NCBI Taxonomy" id="231223"/>
    <lineage>
        <taxon>Eukaryota</taxon>
        <taxon>Metazoa</taxon>
        <taxon>Spiralia</taxon>
        <taxon>Lophotrochozoa</taxon>
        <taxon>Mollusca</taxon>
        <taxon>Gastropoda</taxon>
        <taxon>Heterobranchia</taxon>
        <taxon>Euthyneura</taxon>
        <taxon>Panpulmonata</taxon>
        <taxon>Sacoglossa</taxon>
        <taxon>Placobranchoidea</taxon>
        <taxon>Plakobranchidae</taxon>
        <taxon>Elysia</taxon>
    </lineage>
</organism>
<dbReference type="InterPro" id="IPR006330">
    <property type="entry name" value="Ado/ade_deaminase"/>
</dbReference>
<dbReference type="GO" id="GO:0004000">
    <property type="term" value="F:adenosine deaminase activity"/>
    <property type="evidence" value="ECO:0007669"/>
    <property type="project" value="InterPro"/>
</dbReference>
<comment type="caution">
    <text evidence="13">The sequence shown here is derived from an EMBL/GenBank/DDBJ whole genome shotgun (WGS) entry which is preliminary data.</text>
</comment>
<dbReference type="SUPFAM" id="SSF51556">
    <property type="entry name" value="Metallo-dependent hydrolases"/>
    <property type="match status" value="1"/>
</dbReference>
<evidence type="ECO:0000256" key="5">
    <source>
        <dbReference type="ARBA" id="ARBA00022525"/>
    </source>
</evidence>
<evidence type="ECO:0000256" key="10">
    <source>
        <dbReference type="SAM" id="MobiDB-lite"/>
    </source>
</evidence>
<gene>
    <name evidence="13" type="ORF">RRG08_038088</name>
</gene>
<evidence type="ECO:0000259" key="12">
    <source>
        <dbReference type="Pfam" id="PF08451"/>
    </source>
</evidence>
<feature type="compositionally biased region" description="Polar residues" evidence="10">
    <location>
        <begin position="20"/>
        <end position="36"/>
    </location>
</feature>
<dbReference type="GO" id="GO:0005615">
    <property type="term" value="C:extracellular space"/>
    <property type="evidence" value="ECO:0007669"/>
    <property type="project" value="InterPro"/>
</dbReference>
<comment type="cofactor">
    <cofactor evidence="1">
        <name>Zn(2+)</name>
        <dbReference type="ChEBI" id="CHEBI:29105"/>
    </cofactor>
</comment>
<dbReference type="Pfam" id="PF08451">
    <property type="entry name" value="A_deaminase_N"/>
    <property type="match status" value="1"/>
</dbReference>
<feature type="region of interest" description="Disordered" evidence="10">
    <location>
        <begin position="1"/>
        <end position="36"/>
    </location>
</feature>
<comment type="subcellular location">
    <subcellularLocation>
        <location evidence="2">Secreted</location>
    </subcellularLocation>
</comment>
<dbReference type="AlphaFoldDB" id="A0AAE1DPU7"/>
<accession>A0AAE1DPU7</accession>
<dbReference type="GO" id="GO:0046103">
    <property type="term" value="P:inosine biosynthetic process"/>
    <property type="evidence" value="ECO:0007669"/>
    <property type="project" value="TreeGrafter"/>
</dbReference>
<dbReference type="EC" id="3.5.4.4" evidence="4"/>
<keyword evidence="14" id="KW-1185">Reference proteome</keyword>
<keyword evidence="5" id="KW-0964">Secreted</keyword>
<evidence type="ECO:0000256" key="3">
    <source>
        <dbReference type="ARBA" id="ARBA00006083"/>
    </source>
</evidence>
<dbReference type="Proteomes" id="UP001283361">
    <property type="component" value="Unassembled WGS sequence"/>
</dbReference>
<dbReference type="PANTHER" id="PTHR11409">
    <property type="entry name" value="ADENOSINE DEAMINASE"/>
    <property type="match status" value="1"/>
</dbReference>
<dbReference type="InterPro" id="IPR032466">
    <property type="entry name" value="Metal_Hydrolase"/>
</dbReference>
<dbReference type="Pfam" id="PF00962">
    <property type="entry name" value="A_deaminase"/>
    <property type="match status" value="1"/>
</dbReference>
<keyword evidence="8" id="KW-0378">Hydrolase</keyword>
<evidence type="ECO:0000256" key="9">
    <source>
        <dbReference type="ARBA" id="ARBA00047764"/>
    </source>
</evidence>
<feature type="domain" description="Adenosine/AMP deaminase N-terminal" evidence="12">
    <location>
        <begin position="62"/>
        <end position="147"/>
    </location>
</feature>
<evidence type="ECO:0000259" key="11">
    <source>
        <dbReference type="Pfam" id="PF00962"/>
    </source>
</evidence>
<comment type="similarity">
    <text evidence="3">Belongs to the metallo-dependent hydrolases superfamily. Adenosine and AMP deaminases family. ADGF subfamily.</text>
</comment>
<evidence type="ECO:0000256" key="2">
    <source>
        <dbReference type="ARBA" id="ARBA00004613"/>
    </source>
</evidence>
<dbReference type="NCBIfam" id="TIGR01431">
    <property type="entry name" value="adm_rel"/>
    <property type="match status" value="1"/>
</dbReference>
<sequence length="566" mass="65010">MTDRRAQIGAGTIKFDSENRTMPSSSQTRSPESGSSLMCGNSFVAGQFVMTLLAIAATTVATLMSSVSGVPQAYLDRREAFIREETSMRLGADLKLNFREKLVNHYMMVQKELAVEASRLTTEPYLASRHFFQVKEEIEKTSIFDIIRMMPKGGILHLHDASIVPLDWVIKTLTYLPDLYTKERDEVIPRQFKFSKTPLNIDEGWENVARLRAELDQCSFRNTSSQMKHSCNMSLDEIFMSEWTLVTPDPYNTYKSANDMWNKFSDYFLTIPGLRSSLETAEMYLLKALEGFYEDGVQYVELRDGDLFDSNDTDITDDYMRLVERVVKEFQLTHPDFLGIKFILTGYRFFSEKRMQLQVDRVVERMKKFPDLVKGFDMDSHEDINHRVRFYLKELLKDGNSILPFFFHAGETAWTQGADMNLVDAVLLNATRIGHGFAALKHPKVMEAIREQGIVIEVQPVSNQVLGLVNDMRNHPASHFIANNDKITISSDDFALWGALPLSHDFYMAFMGLGSTKDDLRLLKQLAMNSISFSTMTQAEKVVAMDKWQRRWTDFIDEVITKYHLL</sequence>
<keyword evidence="6" id="KW-0479">Metal-binding</keyword>
<reference evidence="13" key="1">
    <citation type="journal article" date="2023" name="G3 (Bethesda)">
        <title>A reference genome for the long-term kleptoplast-retaining sea slug Elysia crispata morphotype clarki.</title>
        <authorList>
            <person name="Eastman K.E."/>
            <person name="Pendleton A.L."/>
            <person name="Shaikh M.A."/>
            <person name="Suttiyut T."/>
            <person name="Ogas R."/>
            <person name="Tomko P."/>
            <person name="Gavelis G."/>
            <person name="Widhalm J.R."/>
            <person name="Wisecaver J.H."/>
        </authorList>
    </citation>
    <scope>NUCLEOTIDE SEQUENCE</scope>
    <source>
        <strain evidence="13">ECLA1</strain>
    </source>
</reference>
<dbReference type="InterPro" id="IPR013659">
    <property type="entry name" value="A_deaminase_N"/>
</dbReference>
<dbReference type="InterPro" id="IPR006331">
    <property type="entry name" value="ADGF"/>
</dbReference>
<dbReference type="FunFam" id="3.20.20.140:FF:000017">
    <property type="entry name" value="Adenosine deaminase 2"/>
    <property type="match status" value="1"/>
</dbReference>